<proteinExistence type="predicted"/>
<feature type="domain" description="FERM central" evidence="2">
    <location>
        <begin position="483"/>
        <end position="522"/>
    </location>
</feature>
<dbReference type="Pfam" id="PF00373">
    <property type="entry name" value="FERM_M"/>
    <property type="match status" value="1"/>
</dbReference>
<dbReference type="Gene3D" id="3.10.20.90">
    <property type="entry name" value="Phosphatidylinositol 3-kinase Catalytic Subunit, Chain A, domain 1"/>
    <property type="match status" value="1"/>
</dbReference>
<dbReference type="PANTHER" id="PTHR16160">
    <property type="entry name" value="FERMITIN 2-RELATED"/>
    <property type="match status" value="1"/>
</dbReference>
<dbReference type="Pfam" id="PF18124">
    <property type="entry name" value="Kindlin_2_N"/>
    <property type="match status" value="1"/>
</dbReference>
<dbReference type="PANTHER" id="PTHR16160:SF13">
    <property type="entry name" value="FERMITIN 2-RELATED"/>
    <property type="match status" value="1"/>
</dbReference>
<evidence type="ECO:0000259" key="3">
    <source>
        <dbReference type="Pfam" id="PF18124"/>
    </source>
</evidence>
<dbReference type="GO" id="GO:0007229">
    <property type="term" value="P:integrin-mediated signaling pathway"/>
    <property type="evidence" value="ECO:0007669"/>
    <property type="project" value="InterPro"/>
</dbReference>
<dbReference type="InterPro" id="IPR040790">
    <property type="entry name" value="Kindlin_2_N"/>
</dbReference>
<comment type="caution">
    <text evidence="4">The sequence shown here is derived from an EMBL/GenBank/DDBJ whole genome shotgun (WGS) entry which is preliminary data.</text>
</comment>
<dbReference type="AlphaFoldDB" id="A0A3S5C3D0"/>
<dbReference type="InterPro" id="IPR019748">
    <property type="entry name" value="FERM_central"/>
</dbReference>
<evidence type="ECO:0000256" key="1">
    <source>
        <dbReference type="SAM" id="MobiDB-lite"/>
    </source>
</evidence>
<evidence type="ECO:0000313" key="4">
    <source>
        <dbReference type="EMBL" id="VEL32579.1"/>
    </source>
</evidence>
<feature type="region of interest" description="Disordered" evidence="1">
    <location>
        <begin position="175"/>
        <end position="245"/>
    </location>
</feature>
<feature type="compositionally biased region" description="Polar residues" evidence="1">
    <location>
        <begin position="208"/>
        <end position="243"/>
    </location>
</feature>
<accession>A0A3S5C3D0</accession>
<evidence type="ECO:0000259" key="2">
    <source>
        <dbReference type="Pfam" id="PF00373"/>
    </source>
</evidence>
<name>A0A3S5C3D0_9PLAT</name>
<feature type="domain" description="Kindlin-2 N-terminal" evidence="3">
    <location>
        <begin position="14"/>
        <end position="122"/>
    </location>
</feature>
<organism evidence="4 5">
    <name type="scientific">Protopolystoma xenopodis</name>
    <dbReference type="NCBI Taxonomy" id="117903"/>
    <lineage>
        <taxon>Eukaryota</taxon>
        <taxon>Metazoa</taxon>
        <taxon>Spiralia</taxon>
        <taxon>Lophotrochozoa</taxon>
        <taxon>Platyhelminthes</taxon>
        <taxon>Monogenea</taxon>
        <taxon>Polyopisthocotylea</taxon>
        <taxon>Polystomatidea</taxon>
        <taxon>Polystomatidae</taxon>
        <taxon>Protopolystoma</taxon>
    </lineage>
</organism>
<dbReference type="GO" id="GO:0005178">
    <property type="term" value="F:integrin binding"/>
    <property type="evidence" value="ECO:0007669"/>
    <property type="project" value="TreeGrafter"/>
</dbReference>
<dbReference type="InterPro" id="IPR035963">
    <property type="entry name" value="FERM_2"/>
</dbReference>
<dbReference type="GO" id="GO:0007160">
    <property type="term" value="P:cell-matrix adhesion"/>
    <property type="evidence" value="ECO:0007669"/>
    <property type="project" value="TreeGrafter"/>
</dbReference>
<dbReference type="Proteomes" id="UP000784294">
    <property type="component" value="Unassembled WGS sequence"/>
</dbReference>
<reference evidence="4" key="1">
    <citation type="submission" date="2018-11" db="EMBL/GenBank/DDBJ databases">
        <authorList>
            <consortium name="Pathogen Informatics"/>
        </authorList>
    </citation>
    <scope>NUCLEOTIDE SEQUENCE</scope>
</reference>
<dbReference type="InterPro" id="IPR037843">
    <property type="entry name" value="Kindlin/fermitin"/>
</dbReference>
<dbReference type="SUPFAM" id="SSF47031">
    <property type="entry name" value="Second domain of FERM"/>
    <property type="match status" value="1"/>
</dbReference>
<feature type="compositionally biased region" description="Basic and acidic residues" evidence="1">
    <location>
        <begin position="198"/>
        <end position="207"/>
    </location>
</feature>
<dbReference type="OrthoDB" id="10057618at2759"/>
<gene>
    <name evidence="4" type="ORF">PXEA_LOCUS26019</name>
</gene>
<protein>
    <recommendedName>
        <fullName evidence="6">Kindlin-2 N-terminal domain-containing protein</fullName>
    </recommendedName>
</protein>
<dbReference type="GO" id="GO:0030055">
    <property type="term" value="C:cell-substrate junction"/>
    <property type="evidence" value="ECO:0007669"/>
    <property type="project" value="TreeGrafter"/>
</dbReference>
<dbReference type="EMBL" id="CAAALY010244365">
    <property type="protein sequence ID" value="VEL32579.1"/>
    <property type="molecule type" value="Genomic_DNA"/>
</dbReference>
<sequence>MEPCSGMISEDGHYIDGSWLLRVCIKVIGITKCLRVHGTWSIGKVMLQLIEELDPPPQNMSSRNWTGSGLISLRSANNSQKGGWNDYALWWQGKQRWLTHKRVSLDQLGIHADAELQFIPKYGRLRIQLPDLQTRDFTDVSFVEPVFRITLSACRQLGIRHPEELSLCRPASKEDLKYSRPFPPPSSVGGSASGARHQLQDGGKRDASQSFGPSNRLATLPTQTRRSTLTGLSNCPPRSNTIGPMQGVRMRSQVKNAFKEQPNGDIGAEDSTVQLSAVLGGPRDSETVDMTTERRGSAARLFGPPQLRQTISHPVHSRVDSTSLSRGTSGSQYLNFITPSCSGPGHFLGSLHTLAFELRAMDDPSLTTSFRVGLAEALRSGGLVRPDNFRQTARLSAFWLDSARSLMEQGVDPFASMSSMANSESCCIYQNGTTHRLPKEAKREMPAAETLPTTTGVSRACQPSQAPLLLLRFKYGSFYDLNAKYDSVRINQLYEQARWSIVAETVQPTDDEAVLFAALQTQPI</sequence>
<evidence type="ECO:0000313" key="5">
    <source>
        <dbReference type="Proteomes" id="UP000784294"/>
    </source>
</evidence>
<keyword evidence="5" id="KW-1185">Reference proteome</keyword>
<evidence type="ECO:0008006" key="6">
    <source>
        <dbReference type="Google" id="ProtNLM"/>
    </source>
</evidence>